<sequence>MDTEHARPEPGAVVQPTTVAPRTATAADACAVDEPSRHLARERLRTASSTVAVTGAPGPARSALVRDIAGRLEVTRIDAADLAREGEQSWIARMVELVLTHEGVLTIENVEHLPPPQQVVLGRILTGTAARARLVITAAPDTGASPTLTSLLSRCVDHLEL</sequence>
<dbReference type="InterPro" id="IPR027417">
    <property type="entry name" value="P-loop_NTPase"/>
</dbReference>
<dbReference type="Proteomes" id="UP000199417">
    <property type="component" value="Unassembled WGS sequence"/>
</dbReference>
<dbReference type="AlphaFoldDB" id="A0A1G6UR90"/>
<gene>
    <name evidence="1" type="ORF">SAMN05444580_104273</name>
</gene>
<dbReference type="STRING" id="168276.SAMN05444580_104273"/>
<organism evidence="1 2">
    <name type="scientific">Rhodococcus tukisamuensis</name>
    <dbReference type="NCBI Taxonomy" id="168276"/>
    <lineage>
        <taxon>Bacteria</taxon>
        <taxon>Bacillati</taxon>
        <taxon>Actinomycetota</taxon>
        <taxon>Actinomycetes</taxon>
        <taxon>Mycobacteriales</taxon>
        <taxon>Nocardiaceae</taxon>
        <taxon>Rhodococcus</taxon>
    </lineage>
</organism>
<evidence type="ECO:0000313" key="1">
    <source>
        <dbReference type="EMBL" id="SDD43809.1"/>
    </source>
</evidence>
<dbReference type="SUPFAM" id="SSF52540">
    <property type="entry name" value="P-loop containing nucleoside triphosphate hydrolases"/>
    <property type="match status" value="1"/>
</dbReference>
<dbReference type="EMBL" id="FNAB01000004">
    <property type="protein sequence ID" value="SDD43809.1"/>
    <property type="molecule type" value="Genomic_DNA"/>
</dbReference>
<proteinExistence type="predicted"/>
<evidence type="ECO:0000313" key="2">
    <source>
        <dbReference type="Proteomes" id="UP000199417"/>
    </source>
</evidence>
<reference evidence="1 2" key="1">
    <citation type="submission" date="2016-10" db="EMBL/GenBank/DDBJ databases">
        <authorList>
            <person name="de Groot N.N."/>
        </authorList>
    </citation>
    <scope>NUCLEOTIDE SEQUENCE [LARGE SCALE GENOMIC DNA]</scope>
    <source>
        <strain evidence="1 2">JCM 11308</strain>
    </source>
</reference>
<accession>A0A1G6UR90</accession>
<keyword evidence="2" id="KW-1185">Reference proteome</keyword>
<protein>
    <submittedName>
        <fullName evidence="1">Uncharacterized protein</fullName>
    </submittedName>
</protein>
<name>A0A1G6UR90_9NOCA</name>